<protein>
    <submittedName>
        <fullName evidence="1">GIY-YIG nuclease family protein</fullName>
    </submittedName>
</protein>
<gene>
    <name evidence="1" type="ORF">JCR33_09125</name>
</gene>
<comment type="caution">
    <text evidence="1">The sequence shown here is derived from an EMBL/GenBank/DDBJ whole genome shotgun (WGS) entry which is preliminary data.</text>
</comment>
<dbReference type="AlphaFoldDB" id="A0A934IIY5"/>
<name>A0A934IIY5_9HYPH</name>
<accession>A0A934IIY5</accession>
<sequence>MNHTRKQAAAAYRERKRRAGIVAIRSRRTGETWVSRAVDLTSIANRIAFMCDHGAQPLGGLRDAWRAEGAEGFVVETLETIDDDVPRFARARVINDSYRAWCAMLGATPI</sequence>
<dbReference type="Proteomes" id="UP000609531">
    <property type="component" value="Unassembled WGS sequence"/>
</dbReference>
<dbReference type="EMBL" id="JAEKJA010000006">
    <property type="protein sequence ID" value="MBJ3775846.1"/>
    <property type="molecule type" value="Genomic_DNA"/>
</dbReference>
<reference evidence="1" key="1">
    <citation type="submission" date="2020-12" db="EMBL/GenBank/DDBJ databases">
        <title>Bacterial taxonomy.</title>
        <authorList>
            <person name="Pan X."/>
        </authorList>
    </citation>
    <scope>NUCLEOTIDE SEQUENCE</scope>
    <source>
        <strain evidence="1">B2012</strain>
    </source>
</reference>
<keyword evidence="2" id="KW-1185">Reference proteome</keyword>
<evidence type="ECO:0000313" key="2">
    <source>
        <dbReference type="Proteomes" id="UP000609531"/>
    </source>
</evidence>
<proteinExistence type="predicted"/>
<organism evidence="1 2">
    <name type="scientific">Acuticoccus mangrovi</name>
    <dbReference type="NCBI Taxonomy" id="2796142"/>
    <lineage>
        <taxon>Bacteria</taxon>
        <taxon>Pseudomonadati</taxon>
        <taxon>Pseudomonadota</taxon>
        <taxon>Alphaproteobacteria</taxon>
        <taxon>Hyphomicrobiales</taxon>
        <taxon>Amorphaceae</taxon>
        <taxon>Acuticoccus</taxon>
    </lineage>
</organism>
<evidence type="ECO:0000313" key="1">
    <source>
        <dbReference type="EMBL" id="MBJ3775846.1"/>
    </source>
</evidence>
<dbReference type="CDD" id="cd10451">
    <property type="entry name" value="GIY-YIG_LuxR_like"/>
    <property type="match status" value="1"/>
</dbReference>
<dbReference type="RefSeq" id="WP_198881741.1">
    <property type="nucleotide sequence ID" value="NZ_JAEKJA010000006.1"/>
</dbReference>